<feature type="transmembrane region" description="Helical" evidence="7">
    <location>
        <begin position="731"/>
        <end position="750"/>
    </location>
</feature>
<dbReference type="InterPro" id="IPR003838">
    <property type="entry name" value="ABC3_permease_C"/>
</dbReference>
<dbReference type="Proteomes" id="UP000431684">
    <property type="component" value="Unassembled WGS sequence"/>
</dbReference>
<dbReference type="GO" id="GO:0022857">
    <property type="term" value="F:transmembrane transporter activity"/>
    <property type="evidence" value="ECO:0007669"/>
    <property type="project" value="TreeGrafter"/>
</dbReference>
<keyword evidence="5 7" id="KW-0472">Membrane</keyword>
<dbReference type="OrthoDB" id="9770036at2"/>
<feature type="transmembrane region" description="Helical" evidence="7">
    <location>
        <begin position="389"/>
        <end position="412"/>
    </location>
</feature>
<name>A0A6I3XAQ9_9BURK</name>
<keyword evidence="4 7" id="KW-1133">Transmembrane helix</keyword>
<comment type="caution">
    <text evidence="10">The sequence shown here is derived from an EMBL/GenBank/DDBJ whole genome shotgun (WGS) entry which is preliminary data.</text>
</comment>
<dbReference type="PANTHER" id="PTHR30572">
    <property type="entry name" value="MEMBRANE COMPONENT OF TRANSPORTER-RELATED"/>
    <property type="match status" value="1"/>
</dbReference>
<feature type="transmembrane region" description="Helical" evidence="7">
    <location>
        <begin position="346"/>
        <end position="369"/>
    </location>
</feature>
<evidence type="ECO:0000256" key="4">
    <source>
        <dbReference type="ARBA" id="ARBA00022989"/>
    </source>
</evidence>
<organism evidence="10 11">
    <name type="scientific">Pseudoduganella dura</name>
    <dbReference type="NCBI Taxonomy" id="321982"/>
    <lineage>
        <taxon>Bacteria</taxon>
        <taxon>Pseudomonadati</taxon>
        <taxon>Pseudomonadota</taxon>
        <taxon>Betaproteobacteria</taxon>
        <taxon>Burkholderiales</taxon>
        <taxon>Oxalobacteraceae</taxon>
        <taxon>Telluria group</taxon>
        <taxon>Pseudoduganella</taxon>
    </lineage>
</organism>
<evidence type="ECO:0000256" key="1">
    <source>
        <dbReference type="ARBA" id="ARBA00004651"/>
    </source>
</evidence>
<evidence type="ECO:0000256" key="7">
    <source>
        <dbReference type="SAM" id="Phobius"/>
    </source>
</evidence>
<feature type="transmembrane region" description="Helical" evidence="7">
    <location>
        <begin position="21"/>
        <end position="43"/>
    </location>
</feature>
<keyword evidence="2" id="KW-1003">Cell membrane</keyword>
<comment type="similarity">
    <text evidence="6">Belongs to the ABC-4 integral membrane protein family.</text>
</comment>
<dbReference type="Pfam" id="PF12704">
    <property type="entry name" value="MacB_PCD"/>
    <property type="match status" value="1"/>
</dbReference>
<feature type="transmembrane region" description="Helical" evidence="7">
    <location>
        <begin position="433"/>
        <end position="458"/>
    </location>
</feature>
<evidence type="ECO:0000256" key="6">
    <source>
        <dbReference type="ARBA" id="ARBA00038076"/>
    </source>
</evidence>
<dbReference type="AlphaFoldDB" id="A0A6I3XAQ9"/>
<dbReference type="GO" id="GO:0005886">
    <property type="term" value="C:plasma membrane"/>
    <property type="evidence" value="ECO:0007669"/>
    <property type="project" value="UniProtKB-SubCell"/>
</dbReference>
<dbReference type="InterPro" id="IPR050250">
    <property type="entry name" value="Macrolide_Exporter_MacB"/>
</dbReference>
<dbReference type="PANTHER" id="PTHR30572:SF4">
    <property type="entry name" value="ABC TRANSPORTER PERMEASE YTRF"/>
    <property type="match status" value="1"/>
</dbReference>
<feature type="domain" description="ABC3 transporter permease C-terminal" evidence="8">
    <location>
        <begin position="683"/>
        <end position="790"/>
    </location>
</feature>
<evidence type="ECO:0000259" key="8">
    <source>
        <dbReference type="Pfam" id="PF02687"/>
    </source>
</evidence>
<evidence type="ECO:0000259" key="9">
    <source>
        <dbReference type="Pfam" id="PF12704"/>
    </source>
</evidence>
<proteinExistence type="inferred from homology"/>
<feature type="domain" description="MacB-like periplasmic core" evidence="9">
    <location>
        <begin position="20"/>
        <end position="227"/>
    </location>
</feature>
<dbReference type="InterPro" id="IPR025857">
    <property type="entry name" value="MacB_PCD"/>
</dbReference>
<evidence type="ECO:0000313" key="10">
    <source>
        <dbReference type="EMBL" id="MUI13357.1"/>
    </source>
</evidence>
<feature type="transmembrane region" description="Helical" evidence="7">
    <location>
        <begin position="679"/>
        <end position="703"/>
    </location>
</feature>
<sequence>MKAADFRIGWRLLLREPGFSFVTVLGMALACTACFLLLGYVHYCFSYDSHVPDAARVVQLKQRINWFPRPDWEARAMLPLRQVALDSGMVEQASIAVRLRAPVRAGEHLHDVTLLAVDPAFAGLFGIVPLAGDLTAALTRPDALAVTRETAGRLFGTATGILDRTVQVNGETLRVAAVLPDLPANATTRWEALTGPLSRARPVAERTLTPDWNRGGIFLKLKAGAGNADFVALEALLQKAIADSPMEQRVRSGAMGKSLQGRPGTEVKLLALPDAYFDPDMAAGRAGDSYGKRSSVLGLAGIALLILLLAVTNYVNLATVRAQQRQRESGLRKLLGASAPRMAAQFLAESVLVAMLAAVLGMMLAWLMLPTFAGLVDRTLTGFFAPVRIALALLAALLTGTLASTWPALVALRVRPAAALAGRDNSETVGGLWLRRTLTALQFATAIALGGMAIAVAWQTRFASHADPGFDPRQLVTIDVPRDATAADTMAFAAAVRRLPLASGAALSNEAVGRDGSKVVQSFRTRDGRDMRLEIKPVSPEFFKVYGIRAQFGRLFDAGSDRPDGDALVLNAAAATALGYATPQAAVGQAPFAERGTVVGIAPAIRHNDLRQRTEPIVYVLWPKDHGVLTLRTAAGMEDVERALAPLWQRYFPDRIMAAQPAAALFAATYQEDARLARMLGTASMLAVALAAFGIYVLAAYSVQRNRRQIVLRKLYGAGRGAIARLLGREFAALLAAGALVGLPLAWLAIERYLSGFVERAPLGQWPLIGATLLAALVALLATARHSLAALRLRPAGALRD</sequence>
<comment type="subcellular location">
    <subcellularLocation>
        <location evidence="1">Cell membrane</location>
        <topology evidence="1">Multi-pass membrane protein</topology>
    </subcellularLocation>
</comment>
<feature type="transmembrane region" description="Helical" evidence="7">
    <location>
        <begin position="765"/>
        <end position="784"/>
    </location>
</feature>
<evidence type="ECO:0000256" key="5">
    <source>
        <dbReference type="ARBA" id="ARBA00023136"/>
    </source>
</evidence>
<feature type="transmembrane region" description="Helical" evidence="7">
    <location>
        <begin position="296"/>
        <end position="317"/>
    </location>
</feature>
<gene>
    <name evidence="10" type="ORF">GJV26_12930</name>
</gene>
<reference evidence="10 11" key="1">
    <citation type="submission" date="2019-11" db="EMBL/GenBank/DDBJ databases">
        <title>Draft Genome Sequences of Six Type Strains of the Genus Massilia.</title>
        <authorList>
            <person name="Miess H."/>
            <person name="Frediansyah A."/>
            <person name="Goeker M."/>
            <person name="Gross H."/>
        </authorList>
    </citation>
    <scope>NUCLEOTIDE SEQUENCE [LARGE SCALE GENOMIC DNA]</scope>
    <source>
        <strain evidence="10 11">DSM 17513</strain>
    </source>
</reference>
<dbReference type="PROSITE" id="PS51257">
    <property type="entry name" value="PROKAR_LIPOPROTEIN"/>
    <property type="match status" value="1"/>
</dbReference>
<keyword evidence="3 7" id="KW-0812">Transmembrane</keyword>
<dbReference type="EMBL" id="WNWM01000002">
    <property type="protein sequence ID" value="MUI13357.1"/>
    <property type="molecule type" value="Genomic_DNA"/>
</dbReference>
<dbReference type="Pfam" id="PF02687">
    <property type="entry name" value="FtsX"/>
    <property type="match status" value="2"/>
</dbReference>
<evidence type="ECO:0000256" key="3">
    <source>
        <dbReference type="ARBA" id="ARBA00022692"/>
    </source>
</evidence>
<evidence type="ECO:0000256" key="2">
    <source>
        <dbReference type="ARBA" id="ARBA00022475"/>
    </source>
</evidence>
<protein>
    <submittedName>
        <fullName evidence="10">FtsX-like permease family protein</fullName>
    </submittedName>
</protein>
<accession>A0A6I3XAQ9</accession>
<keyword evidence="11" id="KW-1185">Reference proteome</keyword>
<dbReference type="RefSeq" id="WP_155709160.1">
    <property type="nucleotide sequence ID" value="NZ_BMWU01000006.1"/>
</dbReference>
<feature type="domain" description="ABC3 transporter permease C-terminal" evidence="8">
    <location>
        <begin position="302"/>
        <end position="413"/>
    </location>
</feature>
<evidence type="ECO:0000313" key="11">
    <source>
        <dbReference type="Proteomes" id="UP000431684"/>
    </source>
</evidence>